<evidence type="ECO:0000313" key="1">
    <source>
        <dbReference type="EMBL" id="EKF74331.1"/>
    </source>
</evidence>
<dbReference type="Proteomes" id="UP000010164">
    <property type="component" value="Unassembled WGS sequence"/>
</dbReference>
<gene>
    <name evidence="1" type="ORF">A11A3_09030</name>
</gene>
<dbReference type="EMBL" id="AMRJ01000012">
    <property type="protein sequence ID" value="EKF74331.1"/>
    <property type="molecule type" value="Genomic_DNA"/>
</dbReference>
<name>L0WBJ1_9GAMM</name>
<keyword evidence="2" id="KW-1185">Reference proteome</keyword>
<dbReference type="OrthoDB" id="278693at2"/>
<reference evidence="1 2" key="1">
    <citation type="journal article" date="2012" name="J. Bacteriol.">
        <title>Genome Sequence of the Alkane-Degrading Bacterium Alcanivorax hongdengensis Type Strain A-11-3.</title>
        <authorList>
            <person name="Lai Q."/>
            <person name="Shao Z."/>
        </authorList>
    </citation>
    <scope>NUCLEOTIDE SEQUENCE [LARGE SCALE GENOMIC DNA]</scope>
    <source>
        <strain evidence="1 2">A-11-3</strain>
    </source>
</reference>
<dbReference type="PATRIC" id="fig|1177179.3.peg.1805"/>
<dbReference type="eggNOG" id="ENOG502ZC5G">
    <property type="taxonomic scope" value="Bacteria"/>
</dbReference>
<comment type="caution">
    <text evidence="1">The sequence shown here is derived from an EMBL/GenBank/DDBJ whole genome shotgun (WGS) entry which is preliminary data.</text>
</comment>
<dbReference type="AlphaFoldDB" id="L0WBJ1"/>
<dbReference type="RefSeq" id="WP_008928985.1">
    <property type="nucleotide sequence ID" value="NZ_AMRJ01000012.1"/>
</dbReference>
<protein>
    <submittedName>
        <fullName evidence="1">ATPase</fullName>
    </submittedName>
</protein>
<sequence>MNVETIADVIHWSREVHRQLAECMERGWQEESRERVRMLMAYISDHERRLDAVLKASEADAGRGTLNTWFYDYVQANPEAMKMTCSLDGHTADTNSLLAYVLEMHEVLIRLYRYLAGRAHVETVREELDALLSLEEHEAMRMARDAQRLDDL</sequence>
<evidence type="ECO:0000313" key="2">
    <source>
        <dbReference type="Proteomes" id="UP000010164"/>
    </source>
</evidence>
<proteinExistence type="predicted"/>
<organism evidence="1 2">
    <name type="scientific">Alcanivorax hongdengensis A-11-3</name>
    <dbReference type="NCBI Taxonomy" id="1177179"/>
    <lineage>
        <taxon>Bacteria</taxon>
        <taxon>Pseudomonadati</taxon>
        <taxon>Pseudomonadota</taxon>
        <taxon>Gammaproteobacteria</taxon>
        <taxon>Oceanospirillales</taxon>
        <taxon>Alcanivoracaceae</taxon>
        <taxon>Alcanivorax</taxon>
    </lineage>
</organism>
<dbReference type="STRING" id="1177179.A11A3_09030"/>
<accession>L0WBJ1</accession>